<sequence length="196" mass="21412">MAVEIVYETHATTTDNEAGVSTGWLPGRLSAQGRREARELGERRRGQDLAVVFTSDLRRSVETVRLAFPDGRPPIRQDARLRECDYGELNGGPSSLVAARRAGHLEVPFPGGQSYRQVLDATGSFLREVAREWEGRRVLVIAHTANLWALECLLAGACLPDLLAAPFVWQAGWSYTLPTGWGGRAGEPAPPEPRPG</sequence>
<proteinExistence type="inferred from homology"/>
<evidence type="ECO:0000256" key="5">
    <source>
        <dbReference type="PIRSR" id="PIRSR613078-1"/>
    </source>
</evidence>
<dbReference type="OrthoDB" id="4120859at2"/>
<keyword evidence="3" id="KW-0324">Glycolysis</keyword>
<keyword evidence="4" id="KW-0413">Isomerase</keyword>
<evidence type="ECO:0000256" key="2">
    <source>
        <dbReference type="ARBA" id="ARBA00012028"/>
    </source>
</evidence>
<keyword evidence="8" id="KW-1185">Reference proteome</keyword>
<dbReference type="Proteomes" id="UP000272474">
    <property type="component" value="Unassembled WGS sequence"/>
</dbReference>
<feature type="active site" description="Proton donor/acceptor" evidence="5">
    <location>
        <position position="83"/>
    </location>
</feature>
<reference evidence="7 8" key="1">
    <citation type="journal article" date="2014" name="Int. J. Syst. Evol. Microbiol.">
        <title>Streptomyces hoynatensis sp. nov., isolated from deep marine sediment.</title>
        <authorList>
            <person name="Veyisoglu A."/>
            <person name="Sahin N."/>
        </authorList>
    </citation>
    <scope>NUCLEOTIDE SEQUENCE [LARGE SCALE GENOMIC DNA]</scope>
    <source>
        <strain evidence="7 8">KCTC 29097</strain>
    </source>
</reference>
<comment type="caution">
    <text evidence="7">The sequence shown here is derived from an EMBL/GenBank/DDBJ whole genome shotgun (WGS) entry which is preliminary data.</text>
</comment>
<gene>
    <name evidence="7" type="ORF">D7294_08470</name>
</gene>
<protein>
    <recommendedName>
        <fullName evidence="2">phosphoglycerate mutase (2,3-diphosphoglycerate-dependent)</fullName>
        <ecNumber evidence="2">5.4.2.11</ecNumber>
    </recommendedName>
</protein>
<dbReference type="EMBL" id="RBAL01000004">
    <property type="protein sequence ID" value="RKN43754.1"/>
    <property type="molecule type" value="Genomic_DNA"/>
</dbReference>
<dbReference type="RefSeq" id="WP_120677257.1">
    <property type="nucleotide sequence ID" value="NZ_RBAL01000004.1"/>
</dbReference>
<evidence type="ECO:0000256" key="3">
    <source>
        <dbReference type="ARBA" id="ARBA00023152"/>
    </source>
</evidence>
<dbReference type="AlphaFoldDB" id="A0A3A9Z771"/>
<dbReference type="GO" id="GO:0004619">
    <property type="term" value="F:phosphoglycerate mutase activity"/>
    <property type="evidence" value="ECO:0007669"/>
    <property type="project" value="UniProtKB-EC"/>
</dbReference>
<dbReference type="EC" id="5.4.2.11" evidence="2"/>
<feature type="binding site" evidence="6">
    <location>
        <begin position="83"/>
        <end position="86"/>
    </location>
    <ligand>
        <name>substrate</name>
    </ligand>
</feature>
<feature type="binding site" evidence="6">
    <location>
        <position position="59"/>
    </location>
    <ligand>
        <name>substrate</name>
    </ligand>
</feature>
<dbReference type="InterPro" id="IPR029033">
    <property type="entry name" value="His_PPase_superfam"/>
</dbReference>
<dbReference type="CDD" id="cd07067">
    <property type="entry name" value="HP_PGM_like"/>
    <property type="match status" value="1"/>
</dbReference>
<evidence type="ECO:0000256" key="4">
    <source>
        <dbReference type="ARBA" id="ARBA00023235"/>
    </source>
</evidence>
<dbReference type="InterPro" id="IPR013078">
    <property type="entry name" value="His_Pase_superF_clade-1"/>
</dbReference>
<comment type="similarity">
    <text evidence="1">Belongs to the phosphoglycerate mutase family. BPG-dependent PGAM subfamily.</text>
</comment>
<evidence type="ECO:0000256" key="1">
    <source>
        <dbReference type="ARBA" id="ARBA00006717"/>
    </source>
</evidence>
<accession>A0A3A9Z771</accession>
<name>A0A3A9Z771_9ACTN</name>
<evidence type="ECO:0000256" key="6">
    <source>
        <dbReference type="PIRSR" id="PIRSR613078-2"/>
    </source>
</evidence>
<feature type="active site" description="Tele-phosphohistidine intermediate" evidence="5">
    <location>
        <position position="10"/>
    </location>
</feature>
<dbReference type="SMART" id="SM00855">
    <property type="entry name" value="PGAM"/>
    <property type="match status" value="1"/>
</dbReference>
<feature type="binding site" evidence="6">
    <location>
        <begin position="22"/>
        <end position="23"/>
    </location>
    <ligand>
        <name>substrate</name>
    </ligand>
</feature>
<dbReference type="GO" id="GO:0006096">
    <property type="term" value="P:glycolytic process"/>
    <property type="evidence" value="ECO:0007669"/>
    <property type="project" value="UniProtKB-KW"/>
</dbReference>
<dbReference type="Gene3D" id="3.40.50.1240">
    <property type="entry name" value="Phosphoglycerate mutase-like"/>
    <property type="match status" value="1"/>
</dbReference>
<dbReference type="SUPFAM" id="SSF53254">
    <property type="entry name" value="Phosphoglycerate mutase-like"/>
    <property type="match status" value="1"/>
</dbReference>
<evidence type="ECO:0000313" key="8">
    <source>
        <dbReference type="Proteomes" id="UP000272474"/>
    </source>
</evidence>
<dbReference type="InterPro" id="IPR005952">
    <property type="entry name" value="Phosphogly_mut1"/>
</dbReference>
<evidence type="ECO:0000313" key="7">
    <source>
        <dbReference type="EMBL" id="RKN43754.1"/>
    </source>
</evidence>
<dbReference type="Pfam" id="PF00300">
    <property type="entry name" value="His_Phos_1"/>
    <property type="match status" value="1"/>
</dbReference>
<organism evidence="7 8">
    <name type="scientific">Streptomyces hoynatensis</name>
    <dbReference type="NCBI Taxonomy" id="1141874"/>
    <lineage>
        <taxon>Bacteria</taxon>
        <taxon>Bacillati</taxon>
        <taxon>Actinomycetota</taxon>
        <taxon>Actinomycetes</taxon>
        <taxon>Kitasatosporales</taxon>
        <taxon>Streptomycetaceae</taxon>
        <taxon>Streptomyces</taxon>
    </lineage>
</organism>
<dbReference type="PANTHER" id="PTHR11931">
    <property type="entry name" value="PHOSPHOGLYCERATE MUTASE"/>
    <property type="match status" value="1"/>
</dbReference>